<dbReference type="GO" id="GO:0005886">
    <property type="term" value="C:plasma membrane"/>
    <property type="evidence" value="ECO:0007669"/>
    <property type="project" value="TreeGrafter"/>
</dbReference>
<dbReference type="Proteomes" id="UP000317243">
    <property type="component" value="Unassembled WGS sequence"/>
</dbReference>
<evidence type="ECO:0000256" key="1">
    <source>
        <dbReference type="SAM" id="Phobius"/>
    </source>
</evidence>
<keyword evidence="1" id="KW-0472">Membrane</keyword>
<feature type="transmembrane region" description="Helical" evidence="1">
    <location>
        <begin position="138"/>
        <end position="156"/>
    </location>
</feature>
<sequence>MSQDLPITLTELRTVGLSELHKRWGWILALGIFLVALGTVALGASVFTSLVTMVFIGWLMIGGGIVQAIHSFTVKNWSGFFIDLLAGILYVVVGFLIVAHPAQTGIALTLLIAMFLIFGGIFRITVSLMHQFPNWGWVLLNGVISLILGILIWRQWPVSGLWVIGMFVGIDMMFNGWSLIMLGLVAKDIPKSGEVPETPEAA</sequence>
<name>A0A5C5X5X0_9PLAN</name>
<dbReference type="Pfam" id="PF03729">
    <property type="entry name" value="DUF308"/>
    <property type="match status" value="1"/>
</dbReference>
<feature type="transmembrane region" description="Helical" evidence="1">
    <location>
        <begin position="24"/>
        <end position="44"/>
    </location>
</feature>
<dbReference type="InterPro" id="IPR005325">
    <property type="entry name" value="DUF308_memb"/>
</dbReference>
<gene>
    <name evidence="2" type="ORF">KOR42_07630</name>
</gene>
<keyword evidence="3" id="KW-1185">Reference proteome</keyword>
<comment type="caution">
    <text evidence="2">The sequence shown here is derived from an EMBL/GenBank/DDBJ whole genome shotgun (WGS) entry which is preliminary data.</text>
</comment>
<proteinExistence type="predicted"/>
<dbReference type="AlphaFoldDB" id="A0A5C5X5X0"/>
<dbReference type="OrthoDB" id="9815400at2"/>
<protein>
    <submittedName>
        <fullName evidence="2">Acid-resistance membrane protein</fullName>
    </submittedName>
</protein>
<dbReference type="PANTHER" id="PTHR34989">
    <property type="entry name" value="PROTEIN HDED"/>
    <property type="match status" value="1"/>
</dbReference>
<dbReference type="RefSeq" id="WP_146507237.1">
    <property type="nucleotide sequence ID" value="NZ_SIHI01000001.1"/>
</dbReference>
<dbReference type="PANTHER" id="PTHR34989:SF1">
    <property type="entry name" value="PROTEIN HDED"/>
    <property type="match status" value="1"/>
</dbReference>
<evidence type="ECO:0000313" key="2">
    <source>
        <dbReference type="EMBL" id="TWT57402.1"/>
    </source>
</evidence>
<reference evidence="2 3" key="1">
    <citation type="submission" date="2019-02" db="EMBL/GenBank/DDBJ databases">
        <title>Deep-cultivation of Planctomycetes and their phenomic and genomic characterization uncovers novel biology.</title>
        <authorList>
            <person name="Wiegand S."/>
            <person name="Jogler M."/>
            <person name="Boedeker C."/>
            <person name="Pinto D."/>
            <person name="Vollmers J."/>
            <person name="Rivas-Marin E."/>
            <person name="Kohn T."/>
            <person name="Peeters S.H."/>
            <person name="Heuer A."/>
            <person name="Rast P."/>
            <person name="Oberbeckmann S."/>
            <person name="Bunk B."/>
            <person name="Jeske O."/>
            <person name="Meyerdierks A."/>
            <person name="Storesund J.E."/>
            <person name="Kallscheuer N."/>
            <person name="Luecker S."/>
            <person name="Lage O.M."/>
            <person name="Pohl T."/>
            <person name="Merkel B.J."/>
            <person name="Hornburger P."/>
            <person name="Mueller R.-W."/>
            <person name="Bruemmer F."/>
            <person name="Labrenz M."/>
            <person name="Spormann A.M."/>
            <person name="Op Den Camp H."/>
            <person name="Overmann J."/>
            <person name="Amann R."/>
            <person name="Jetten M.S.M."/>
            <person name="Mascher T."/>
            <person name="Medema M.H."/>
            <person name="Devos D.P."/>
            <person name="Kaster A.-K."/>
            <person name="Ovreas L."/>
            <person name="Rohde M."/>
            <person name="Galperin M.Y."/>
            <person name="Jogler C."/>
        </authorList>
    </citation>
    <scope>NUCLEOTIDE SEQUENCE [LARGE SCALE GENOMIC DNA]</scope>
    <source>
        <strain evidence="2 3">KOR42</strain>
    </source>
</reference>
<organism evidence="2 3">
    <name type="scientific">Thalassoglobus neptunius</name>
    <dbReference type="NCBI Taxonomy" id="1938619"/>
    <lineage>
        <taxon>Bacteria</taxon>
        <taxon>Pseudomonadati</taxon>
        <taxon>Planctomycetota</taxon>
        <taxon>Planctomycetia</taxon>
        <taxon>Planctomycetales</taxon>
        <taxon>Planctomycetaceae</taxon>
        <taxon>Thalassoglobus</taxon>
    </lineage>
</organism>
<evidence type="ECO:0000313" key="3">
    <source>
        <dbReference type="Proteomes" id="UP000317243"/>
    </source>
</evidence>
<dbReference type="EMBL" id="SIHI01000001">
    <property type="protein sequence ID" value="TWT57402.1"/>
    <property type="molecule type" value="Genomic_DNA"/>
</dbReference>
<accession>A0A5C5X5X0</accession>
<feature type="transmembrane region" description="Helical" evidence="1">
    <location>
        <begin position="50"/>
        <end position="69"/>
    </location>
</feature>
<keyword evidence="1" id="KW-1133">Transmembrane helix</keyword>
<dbReference type="InterPro" id="IPR052712">
    <property type="entry name" value="Acid_resist_chaperone_HdeD"/>
</dbReference>
<feature type="transmembrane region" description="Helical" evidence="1">
    <location>
        <begin position="162"/>
        <end position="185"/>
    </location>
</feature>
<keyword evidence="1" id="KW-0812">Transmembrane</keyword>
<feature type="transmembrane region" description="Helical" evidence="1">
    <location>
        <begin position="105"/>
        <end position="126"/>
    </location>
</feature>
<feature type="transmembrane region" description="Helical" evidence="1">
    <location>
        <begin position="81"/>
        <end position="99"/>
    </location>
</feature>